<dbReference type="EMBL" id="BAABCW010000009">
    <property type="protein sequence ID" value="GAA3510501.1"/>
    <property type="molecule type" value="Genomic_DNA"/>
</dbReference>
<name>A0ABP6UNF3_9FLAO</name>
<dbReference type="Pfam" id="PF13087">
    <property type="entry name" value="AAA_12"/>
    <property type="match status" value="1"/>
</dbReference>
<dbReference type="RefSeq" id="WP_344927869.1">
    <property type="nucleotide sequence ID" value="NZ_BAABCW010000009.1"/>
</dbReference>
<protein>
    <submittedName>
        <fullName evidence="4">DEAD/DEAH box helicase</fullName>
    </submittedName>
</protein>
<proteinExistence type="predicted"/>
<dbReference type="InterPro" id="IPR045055">
    <property type="entry name" value="DNA2/NAM7-like"/>
</dbReference>
<dbReference type="Proteomes" id="UP001500459">
    <property type="component" value="Unassembled WGS sequence"/>
</dbReference>
<feature type="domain" description="DNA2/NAM7 helicase helicase" evidence="2">
    <location>
        <begin position="520"/>
        <end position="557"/>
    </location>
</feature>
<evidence type="ECO:0000259" key="2">
    <source>
        <dbReference type="Pfam" id="PF13086"/>
    </source>
</evidence>
<evidence type="ECO:0000256" key="1">
    <source>
        <dbReference type="SAM" id="Coils"/>
    </source>
</evidence>
<dbReference type="PANTHER" id="PTHR10887:SF495">
    <property type="entry name" value="HELICASE SENATAXIN ISOFORM X1-RELATED"/>
    <property type="match status" value="1"/>
</dbReference>
<evidence type="ECO:0000313" key="5">
    <source>
        <dbReference type="Proteomes" id="UP001500459"/>
    </source>
</evidence>
<dbReference type="CDD" id="cd18808">
    <property type="entry name" value="SF1_C_Upf1"/>
    <property type="match status" value="1"/>
</dbReference>
<feature type="coiled-coil region" evidence="1">
    <location>
        <begin position="367"/>
        <end position="406"/>
    </location>
</feature>
<dbReference type="InterPro" id="IPR041679">
    <property type="entry name" value="DNA2/NAM7-like_C"/>
</dbReference>
<dbReference type="GO" id="GO:0004386">
    <property type="term" value="F:helicase activity"/>
    <property type="evidence" value="ECO:0007669"/>
    <property type="project" value="UniProtKB-KW"/>
</dbReference>
<dbReference type="InterPro" id="IPR047187">
    <property type="entry name" value="SF1_C_Upf1"/>
</dbReference>
<dbReference type="PANTHER" id="PTHR10887">
    <property type="entry name" value="DNA2/NAM7 HELICASE FAMILY"/>
    <property type="match status" value="1"/>
</dbReference>
<evidence type="ECO:0000259" key="3">
    <source>
        <dbReference type="Pfam" id="PF13087"/>
    </source>
</evidence>
<accession>A0ABP6UNF3</accession>
<dbReference type="Gene3D" id="3.40.50.300">
    <property type="entry name" value="P-loop containing nucleotide triphosphate hydrolases"/>
    <property type="match status" value="2"/>
</dbReference>
<sequence>MRIENIISYYQDCYKQEFRDSSILNYLGTKVDERFYFENVKKLYQEKDTIRIDQGLGDELYKYMEIHKKEKVLVASGFFITGKMSFLGKKQTICAPLISTPVSIETNSEGLYYFKYNFAENRCNSTLLNLIKNNYDLADSFVLEIESMVSSEAPEYQDIVAIAEKLKNYVEIDVEELTKLPGLVADAQLKKYARKQELKLSPAFSVGIIEKSKSNRGVLNEIEEIKESHLYNECLRSVFSGNKIWTDTDIDRSEPVYVPSNLSAPQLDIIQGVKSSDVSIVIGPPGTGKSYTIASLAIDMAYHNKSVLICSKSDQAVQVLQEKIIHDLGIKGLSIRTGVGRSLKSVLKKKIESILHFKRHNKSNLDIERRKKDIDDVQERIKEIEVEIAKRERTELEQGALFAERNLSFFKKIKKRYLSYKVLRELPFWLLIDVLNNQVHKKATLIKSLILLQYKKNVVSLLAHKRDVFQDLLTLIKSTDIATRTGLFASIDFDVILQCLPIWITKSADISEVVPLQNDMFDVAIIDEASQCDIATMIPILARAKKIVVVGDPKQLRHVSFLSKEVLENTANLYGLTEGDEVLNYRTHSFLDYLMDRVTSQRNIHFLDEHYRSVPSIIDYSNHKFYNGSLKVMSDLQLHKKQSAVHWIYCNGQKETNGVNIVEADRILQDIEQLIEKEKNLSITMCSSIGVLSPFRNQVAYLKKKIEAFDLLYIKKHKIAIGTPFSFQGEERDAMFITFTIDNETSASVFQYLDREDVFNVSITRAKKQQYLYHSFLPKGFRNKHLLVDYFSESQAFNVQYDTTEHIDEFAEEVYAELLVLGIKEEDILINYVLAGYIMDIILTYKNKVICIDLVGYPGELEKTFSIDQYKTMFRTKVNIIVIPYAYWFINKEACVREIARKADIELPENSLNLKRKDNL</sequence>
<dbReference type="InterPro" id="IPR041677">
    <property type="entry name" value="DNA2/NAM7_AAA_11"/>
</dbReference>
<evidence type="ECO:0000313" key="4">
    <source>
        <dbReference type="EMBL" id="GAA3510501.1"/>
    </source>
</evidence>
<organism evidence="4 5">
    <name type="scientific">Aquimarina addita</name>
    <dbReference type="NCBI Taxonomy" id="870485"/>
    <lineage>
        <taxon>Bacteria</taxon>
        <taxon>Pseudomonadati</taxon>
        <taxon>Bacteroidota</taxon>
        <taxon>Flavobacteriia</taxon>
        <taxon>Flavobacteriales</taxon>
        <taxon>Flavobacteriaceae</taxon>
        <taxon>Aquimarina</taxon>
    </lineage>
</organism>
<feature type="domain" description="DNA2/NAM7 helicase helicase" evidence="2">
    <location>
        <begin position="265"/>
        <end position="393"/>
    </location>
</feature>
<dbReference type="InterPro" id="IPR027417">
    <property type="entry name" value="P-loop_NTPase"/>
</dbReference>
<keyword evidence="4" id="KW-0067">ATP-binding</keyword>
<comment type="caution">
    <text evidence="4">The sequence shown here is derived from an EMBL/GenBank/DDBJ whole genome shotgun (WGS) entry which is preliminary data.</text>
</comment>
<dbReference type="Pfam" id="PF13086">
    <property type="entry name" value="AAA_11"/>
    <property type="match status" value="2"/>
</dbReference>
<keyword evidence="5" id="KW-1185">Reference proteome</keyword>
<reference evidence="5" key="1">
    <citation type="journal article" date="2019" name="Int. J. Syst. Evol. Microbiol.">
        <title>The Global Catalogue of Microorganisms (GCM) 10K type strain sequencing project: providing services to taxonomists for standard genome sequencing and annotation.</title>
        <authorList>
            <consortium name="The Broad Institute Genomics Platform"/>
            <consortium name="The Broad Institute Genome Sequencing Center for Infectious Disease"/>
            <person name="Wu L."/>
            <person name="Ma J."/>
        </authorList>
    </citation>
    <scope>NUCLEOTIDE SEQUENCE [LARGE SCALE GENOMIC DNA]</scope>
    <source>
        <strain evidence="5">JCM 17106</strain>
    </source>
</reference>
<keyword evidence="1" id="KW-0175">Coiled coil</keyword>
<feature type="domain" description="DNA2/NAM7 helicase-like C-terminal" evidence="3">
    <location>
        <begin position="594"/>
        <end position="769"/>
    </location>
</feature>
<keyword evidence="4" id="KW-0347">Helicase</keyword>
<keyword evidence="4" id="KW-0378">Hydrolase</keyword>
<gene>
    <name evidence="4" type="ORF">GCM10022393_24990</name>
</gene>
<keyword evidence="4" id="KW-0547">Nucleotide-binding</keyword>
<dbReference type="SUPFAM" id="SSF52540">
    <property type="entry name" value="P-loop containing nucleoside triphosphate hydrolases"/>
    <property type="match status" value="1"/>
</dbReference>